<dbReference type="InterPro" id="IPR013815">
    <property type="entry name" value="ATP_grasp_subdomain_1"/>
</dbReference>
<dbReference type="Proteomes" id="UP000254869">
    <property type="component" value="Unassembled WGS sequence"/>
</dbReference>
<dbReference type="Pfam" id="PF00289">
    <property type="entry name" value="Biotin_carb_N"/>
    <property type="match status" value="1"/>
</dbReference>
<dbReference type="SUPFAM" id="SSF56059">
    <property type="entry name" value="Glutathione synthetase ATP-binding domain-like"/>
    <property type="match status" value="1"/>
</dbReference>
<dbReference type="STRING" id="1210086.GCA_001613105_02686"/>
<keyword evidence="9" id="KW-0276">Fatty acid metabolism</keyword>
<evidence type="ECO:0000256" key="19">
    <source>
        <dbReference type="SAM" id="MobiDB-lite"/>
    </source>
</evidence>
<dbReference type="Pfam" id="PF02785">
    <property type="entry name" value="Biotin_carb_C"/>
    <property type="match status" value="1"/>
</dbReference>
<dbReference type="GO" id="GO:0004075">
    <property type="term" value="F:biotin carboxylase activity"/>
    <property type="evidence" value="ECO:0007669"/>
    <property type="project" value="UniProtKB-EC"/>
</dbReference>
<dbReference type="SUPFAM" id="SSF51246">
    <property type="entry name" value="Rudiment single hybrid motif"/>
    <property type="match status" value="1"/>
</dbReference>
<dbReference type="GO" id="GO:0005524">
    <property type="term" value="F:ATP binding"/>
    <property type="evidence" value="ECO:0007669"/>
    <property type="project" value="UniProtKB-UniRule"/>
</dbReference>
<dbReference type="PROSITE" id="PS00188">
    <property type="entry name" value="BIOTIN"/>
    <property type="match status" value="1"/>
</dbReference>
<protein>
    <recommendedName>
        <fullName evidence="17">Biotin-dependent acyl-coenzyme A carboxylase alpha3 subunit</fullName>
        <ecNumber evidence="4">6.3.4.14</ecNumber>
    </recommendedName>
</protein>
<dbReference type="SUPFAM" id="SSF51230">
    <property type="entry name" value="Single hybrid motif"/>
    <property type="match status" value="1"/>
</dbReference>
<reference evidence="23 24" key="1">
    <citation type="submission" date="2018-07" db="EMBL/GenBank/DDBJ databases">
        <title>Genomic Encyclopedia of Type Strains, Phase IV (KMG-IV): sequencing the most valuable type-strain genomes for metagenomic binning, comparative biology and taxonomic classification.</title>
        <authorList>
            <person name="Goeker M."/>
        </authorList>
    </citation>
    <scope>NUCLEOTIDE SEQUENCE [LARGE SCALE GENOMIC DNA]</scope>
    <source>
        <strain evidence="23 24">DSM 44290</strain>
    </source>
</reference>
<dbReference type="GO" id="GO:0006633">
    <property type="term" value="P:fatty acid biosynthetic process"/>
    <property type="evidence" value="ECO:0007669"/>
    <property type="project" value="UniProtKB-KW"/>
</dbReference>
<dbReference type="InterPro" id="IPR011054">
    <property type="entry name" value="Rudment_hybrid_motif"/>
</dbReference>
<dbReference type="PROSITE" id="PS50968">
    <property type="entry name" value="BIOTINYL_LIPOYL"/>
    <property type="match status" value="1"/>
</dbReference>
<keyword evidence="7" id="KW-0479">Metal-binding</keyword>
<dbReference type="EC" id="6.3.4.14" evidence="4"/>
<evidence type="ECO:0000259" key="22">
    <source>
        <dbReference type="PROSITE" id="PS50979"/>
    </source>
</evidence>
<dbReference type="FunFam" id="3.30.470.20:FF:000053">
    <property type="entry name" value="Acetyl-/propionyl-coenzyme A carboxylase alpha chain"/>
    <property type="match status" value="1"/>
</dbReference>
<feature type="region of interest" description="Disordered" evidence="19">
    <location>
        <begin position="509"/>
        <end position="531"/>
    </location>
</feature>
<dbReference type="Pfam" id="PF00364">
    <property type="entry name" value="Biotin_lipoyl"/>
    <property type="match status" value="1"/>
</dbReference>
<feature type="domain" description="Biotin carboxylation" evidence="22">
    <location>
        <begin position="8"/>
        <end position="451"/>
    </location>
</feature>
<comment type="pathway">
    <text evidence="3">Lipid metabolism; fatty acid biosynthesis.</text>
</comment>
<evidence type="ECO:0000259" key="21">
    <source>
        <dbReference type="PROSITE" id="PS50975"/>
    </source>
</evidence>
<feature type="compositionally biased region" description="Basic residues" evidence="19">
    <location>
        <begin position="512"/>
        <end position="522"/>
    </location>
</feature>
<keyword evidence="12" id="KW-0443">Lipid metabolism</keyword>
<dbReference type="RefSeq" id="WP_067997135.1">
    <property type="nucleotide sequence ID" value="NZ_QQBC01000008.1"/>
</dbReference>
<evidence type="ECO:0000256" key="9">
    <source>
        <dbReference type="ARBA" id="ARBA00022832"/>
    </source>
</evidence>
<dbReference type="Gene3D" id="3.30.1490.20">
    <property type="entry name" value="ATP-grasp fold, A domain"/>
    <property type="match status" value="1"/>
</dbReference>
<accession>A0A370I287</accession>
<dbReference type="InterPro" id="IPR011761">
    <property type="entry name" value="ATP-grasp"/>
</dbReference>
<evidence type="ECO:0000256" key="17">
    <source>
        <dbReference type="ARBA" id="ARBA00069499"/>
    </source>
</evidence>
<dbReference type="SMART" id="SM00878">
    <property type="entry name" value="Biotin_carb_C"/>
    <property type="match status" value="1"/>
</dbReference>
<keyword evidence="14" id="KW-0464">Manganese</keyword>
<dbReference type="InterPro" id="IPR005482">
    <property type="entry name" value="Biotin_COase_C"/>
</dbReference>
<dbReference type="InterPro" id="IPR001882">
    <property type="entry name" value="Biotin_BS"/>
</dbReference>
<evidence type="ECO:0000256" key="16">
    <source>
        <dbReference type="ARBA" id="ARBA00048501"/>
    </source>
</evidence>
<comment type="cofactor">
    <cofactor evidence="1">
        <name>biotin</name>
        <dbReference type="ChEBI" id="CHEBI:57586"/>
    </cofactor>
</comment>
<evidence type="ECO:0000256" key="1">
    <source>
        <dbReference type="ARBA" id="ARBA00001953"/>
    </source>
</evidence>
<name>A0A370I287_9NOCA</name>
<dbReference type="Gene3D" id="3.30.470.20">
    <property type="entry name" value="ATP-grasp fold, B domain"/>
    <property type="match status" value="1"/>
</dbReference>
<evidence type="ECO:0000256" key="14">
    <source>
        <dbReference type="ARBA" id="ARBA00023211"/>
    </source>
</evidence>
<dbReference type="Pfam" id="PF02786">
    <property type="entry name" value="CPSase_L_D2"/>
    <property type="match status" value="1"/>
</dbReference>
<dbReference type="GO" id="GO:0046872">
    <property type="term" value="F:metal ion binding"/>
    <property type="evidence" value="ECO:0007669"/>
    <property type="project" value="UniProtKB-KW"/>
</dbReference>
<evidence type="ECO:0000256" key="4">
    <source>
        <dbReference type="ARBA" id="ARBA00013263"/>
    </source>
</evidence>
<dbReference type="InterPro" id="IPR011764">
    <property type="entry name" value="Biotin_carboxylation_dom"/>
</dbReference>
<dbReference type="InterPro" id="IPR016185">
    <property type="entry name" value="PreATP-grasp_dom_sf"/>
</dbReference>
<dbReference type="InterPro" id="IPR011053">
    <property type="entry name" value="Single_hybrid_motif"/>
</dbReference>
<keyword evidence="5" id="KW-0444">Lipid biosynthesis</keyword>
<evidence type="ECO:0000256" key="11">
    <source>
        <dbReference type="ARBA" id="ARBA00022842"/>
    </source>
</evidence>
<feature type="domain" description="Lipoyl-binding" evidence="20">
    <location>
        <begin position="524"/>
        <end position="600"/>
    </location>
</feature>
<dbReference type="PROSITE" id="PS50975">
    <property type="entry name" value="ATP_GRASP"/>
    <property type="match status" value="1"/>
</dbReference>
<dbReference type="FunFam" id="3.40.50.20:FF:000010">
    <property type="entry name" value="Propionyl-CoA carboxylase subunit alpha"/>
    <property type="match status" value="1"/>
</dbReference>
<dbReference type="PANTHER" id="PTHR18866:SF33">
    <property type="entry name" value="METHYLCROTONOYL-COA CARBOXYLASE SUBUNIT ALPHA, MITOCHONDRIAL-RELATED"/>
    <property type="match status" value="1"/>
</dbReference>
<dbReference type="InterPro" id="IPR050856">
    <property type="entry name" value="Biotin_carboxylase_complex"/>
</dbReference>
<dbReference type="PROSITE" id="PS00866">
    <property type="entry name" value="CPSASE_1"/>
    <property type="match status" value="1"/>
</dbReference>
<dbReference type="Gene3D" id="2.40.50.100">
    <property type="match status" value="1"/>
</dbReference>
<comment type="catalytic activity">
    <reaction evidence="16">
        <text>N(6)-biotinyl-L-lysyl-[protein] + hydrogencarbonate + ATP = N(6)-carboxybiotinyl-L-lysyl-[protein] + ADP + phosphate + H(+)</text>
        <dbReference type="Rhea" id="RHEA:13501"/>
        <dbReference type="Rhea" id="RHEA-COMP:10505"/>
        <dbReference type="Rhea" id="RHEA-COMP:10506"/>
        <dbReference type="ChEBI" id="CHEBI:15378"/>
        <dbReference type="ChEBI" id="CHEBI:17544"/>
        <dbReference type="ChEBI" id="CHEBI:30616"/>
        <dbReference type="ChEBI" id="CHEBI:43474"/>
        <dbReference type="ChEBI" id="CHEBI:83144"/>
        <dbReference type="ChEBI" id="CHEBI:83145"/>
        <dbReference type="ChEBI" id="CHEBI:456216"/>
        <dbReference type="EC" id="6.3.4.14"/>
    </reaction>
    <physiologicalReaction direction="left-to-right" evidence="16">
        <dbReference type="Rhea" id="RHEA:13502"/>
    </physiologicalReaction>
</comment>
<evidence type="ECO:0000256" key="15">
    <source>
        <dbReference type="ARBA" id="ARBA00023267"/>
    </source>
</evidence>
<dbReference type="FunFam" id="2.40.50.100:FF:000003">
    <property type="entry name" value="Acetyl-CoA carboxylase biotin carboxyl carrier protein"/>
    <property type="match status" value="1"/>
</dbReference>
<dbReference type="EMBL" id="QQBC01000008">
    <property type="protein sequence ID" value="RDI64281.1"/>
    <property type="molecule type" value="Genomic_DNA"/>
</dbReference>
<keyword evidence="13" id="KW-0275">Fatty acid biosynthesis</keyword>
<proteinExistence type="predicted"/>
<dbReference type="InterPro" id="IPR005481">
    <property type="entry name" value="BC-like_N"/>
</dbReference>
<gene>
    <name evidence="23" type="ORF">DFR76_108113</name>
</gene>
<dbReference type="FunFam" id="3.30.1490.20:FF:000003">
    <property type="entry name" value="acetyl-CoA carboxylase isoform X1"/>
    <property type="match status" value="1"/>
</dbReference>
<evidence type="ECO:0000256" key="8">
    <source>
        <dbReference type="ARBA" id="ARBA00022741"/>
    </source>
</evidence>
<dbReference type="SUPFAM" id="SSF52440">
    <property type="entry name" value="PreATP-grasp domain"/>
    <property type="match status" value="1"/>
</dbReference>
<dbReference type="AlphaFoldDB" id="A0A370I287"/>
<evidence type="ECO:0000256" key="18">
    <source>
        <dbReference type="PROSITE-ProRule" id="PRU00409"/>
    </source>
</evidence>
<dbReference type="PANTHER" id="PTHR18866">
    <property type="entry name" value="CARBOXYLASE:PYRUVATE/ACETYL-COA/PROPIONYL-COA CARBOXYLASE"/>
    <property type="match status" value="1"/>
</dbReference>
<dbReference type="PROSITE" id="PS00867">
    <property type="entry name" value="CPSASE_2"/>
    <property type="match status" value="1"/>
</dbReference>
<evidence type="ECO:0000256" key="12">
    <source>
        <dbReference type="ARBA" id="ARBA00023098"/>
    </source>
</evidence>
<comment type="caution">
    <text evidence="23">The sequence shown here is derived from an EMBL/GenBank/DDBJ whole genome shotgun (WGS) entry which is preliminary data.</text>
</comment>
<evidence type="ECO:0000256" key="3">
    <source>
        <dbReference type="ARBA" id="ARBA00005194"/>
    </source>
</evidence>
<evidence type="ECO:0000313" key="24">
    <source>
        <dbReference type="Proteomes" id="UP000254869"/>
    </source>
</evidence>
<evidence type="ECO:0000256" key="10">
    <source>
        <dbReference type="ARBA" id="ARBA00022840"/>
    </source>
</evidence>
<keyword evidence="10 18" id="KW-0067">ATP-binding</keyword>
<keyword evidence="11" id="KW-0460">Magnesium</keyword>
<keyword evidence="8 18" id="KW-0547">Nucleotide-binding</keyword>
<dbReference type="InterPro" id="IPR005479">
    <property type="entry name" value="CPAse_ATP-bd"/>
</dbReference>
<evidence type="ECO:0000259" key="20">
    <source>
        <dbReference type="PROSITE" id="PS50968"/>
    </source>
</evidence>
<sequence length="600" mass="63515">MPSHASAQITKVLIANRGEIAVRVIRAAKDAGIASVAVYAEPDADAPFVKLADEAFALGGQTSAESYLVFDKILDAARKAGADAIHPGYGFLSENADFAQAVLDAGLIWIGPSPQSIRDLGDKVTARHIAERAQAPMAAGTKDPVKDASEVVDFAKKYGVPVAIKAAFGGGGRGMKVAHTIEEIPELFDSATREATAAFGRGECFVEQYLDKARHVEAQVLADQHGNVIVAGTRDCSLQRRFQKLVEEAPAPFLSDEVRAKIHESAKRICREAGYYGAGTVEYLVQGETVSFLEVNTRLQVEHPVTEETSGIDLVRWQFRIANGEELTITEDPTPRGHSIEFRINGEDAGRGFLPAPGPVSVYKEPTGPGVRVDSGVVAGSVIGGQFDSMLAKLIVTGETRTQALERASRALAEYEIEGLATVLPFHRHIVTNPAFIGDGTKFDVYTKWIENDWDNPIEPYTGGQPIEDEDEAPRQKVVVEVGGRRLEVSLPSQFTVGAGAAGAAGNGAGVIRKKPKPRKRGGAATGAASGDAVTAPMQGTVVKVAVEEGQSVEAGDLIVVLEAMKMENPVNAHKAGVVTGLSVQAGAAITQGTVLAEIK</sequence>
<evidence type="ECO:0000313" key="23">
    <source>
        <dbReference type="EMBL" id="RDI64281.1"/>
    </source>
</evidence>
<evidence type="ECO:0000256" key="7">
    <source>
        <dbReference type="ARBA" id="ARBA00022723"/>
    </source>
</evidence>
<dbReference type="CDD" id="cd06850">
    <property type="entry name" value="biotinyl_domain"/>
    <property type="match status" value="1"/>
</dbReference>
<organism evidence="23 24">
    <name type="scientific">Nocardia pseudobrasiliensis</name>
    <dbReference type="NCBI Taxonomy" id="45979"/>
    <lineage>
        <taxon>Bacteria</taxon>
        <taxon>Bacillati</taxon>
        <taxon>Actinomycetota</taxon>
        <taxon>Actinomycetes</taxon>
        <taxon>Mycobacteriales</taxon>
        <taxon>Nocardiaceae</taxon>
        <taxon>Nocardia</taxon>
    </lineage>
</organism>
<evidence type="ECO:0000256" key="13">
    <source>
        <dbReference type="ARBA" id="ARBA00023160"/>
    </source>
</evidence>
<dbReference type="InterPro" id="IPR000089">
    <property type="entry name" value="Biotin_lipoyl"/>
</dbReference>
<feature type="domain" description="ATP-grasp" evidence="21">
    <location>
        <begin position="127"/>
        <end position="323"/>
    </location>
</feature>
<evidence type="ECO:0000256" key="2">
    <source>
        <dbReference type="ARBA" id="ARBA00004796"/>
    </source>
</evidence>
<keyword evidence="15" id="KW-0092">Biotin</keyword>
<keyword evidence="24" id="KW-1185">Reference proteome</keyword>
<comment type="pathway">
    <text evidence="2">Lipid metabolism; mycolic acid biosynthesis.</text>
</comment>
<evidence type="ECO:0000256" key="5">
    <source>
        <dbReference type="ARBA" id="ARBA00022516"/>
    </source>
</evidence>
<evidence type="ECO:0000256" key="6">
    <source>
        <dbReference type="ARBA" id="ARBA00022598"/>
    </source>
</evidence>
<dbReference type="Gene3D" id="3.40.50.20">
    <property type="match status" value="1"/>
</dbReference>
<keyword evidence="6" id="KW-0436">Ligase</keyword>
<dbReference type="PROSITE" id="PS50979">
    <property type="entry name" value="BC"/>
    <property type="match status" value="1"/>
</dbReference>